<dbReference type="AlphaFoldDB" id="A0A135UP02"/>
<name>A0A135UP02_9PEZI</name>
<evidence type="ECO:0000313" key="3">
    <source>
        <dbReference type="Proteomes" id="UP000070121"/>
    </source>
</evidence>
<reference evidence="2 3" key="1">
    <citation type="submission" date="2014-02" db="EMBL/GenBank/DDBJ databases">
        <title>The genome sequence of Colletotrichum salicis CBS 607.94.</title>
        <authorList>
            <person name="Baroncelli R."/>
            <person name="Thon M.R."/>
        </authorList>
    </citation>
    <scope>NUCLEOTIDE SEQUENCE [LARGE SCALE GENOMIC DNA]</scope>
    <source>
        <strain evidence="2 3">CBS 607.94</strain>
    </source>
</reference>
<comment type="caution">
    <text evidence="2">The sequence shown here is derived from an EMBL/GenBank/DDBJ whole genome shotgun (WGS) entry which is preliminary data.</text>
</comment>
<accession>A0A135UP02</accession>
<proteinExistence type="predicted"/>
<dbReference type="EMBL" id="JFFI01001211">
    <property type="protein sequence ID" value="KXH62119.1"/>
    <property type="molecule type" value="Genomic_DNA"/>
</dbReference>
<sequence length="90" mass="9768">MQRGNERAHRSCIVVAQDRGSCKAFIARSETPRQMVRTLGIPGISPHFPGRELGAIRSGTQHQSAPLPGRVDTLLPSVDPPTSVAQQTQR</sequence>
<dbReference type="Proteomes" id="UP000070121">
    <property type="component" value="Unassembled WGS sequence"/>
</dbReference>
<gene>
    <name evidence="2" type="ORF">CSAL01_05223</name>
</gene>
<feature type="region of interest" description="Disordered" evidence="1">
    <location>
        <begin position="40"/>
        <end position="90"/>
    </location>
</feature>
<keyword evidence="3" id="KW-1185">Reference proteome</keyword>
<protein>
    <submittedName>
        <fullName evidence="2">Uncharacterized protein</fullName>
    </submittedName>
</protein>
<evidence type="ECO:0000313" key="2">
    <source>
        <dbReference type="EMBL" id="KXH62119.1"/>
    </source>
</evidence>
<organism evidence="2 3">
    <name type="scientific">Colletotrichum salicis</name>
    <dbReference type="NCBI Taxonomy" id="1209931"/>
    <lineage>
        <taxon>Eukaryota</taxon>
        <taxon>Fungi</taxon>
        <taxon>Dikarya</taxon>
        <taxon>Ascomycota</taxon>
        <taxon>Pezizomycotina</taxon>
        <taxon>Sordariomycetes</taxon>
        <taxon>Hypocreomycetidae</taxon>
        <taxon>Glomerellales</taxon>
        <taxon>Glomerellaceae</taxon>
        <taxon>Colletotrichum</taxon>
        <taxon>Colletotrichum acutatum species complex</taxon>
    </lineage>
</organism>
<evidence type="ECO:0000256" key="1">
    <source>
        <dbReference type="SAM" id="MobiDB-lite"/>
    </source>
</evidence>